<gene>
    <name evidence="2" type="ORF">BSONL12_13056</name>
</gene>
<comment type="caution">
    <text evidence="2">The sequence shown here is derived from an EMBL/GenBank/DDBJ whole genome shotgun (WGS) entry which is preliminary data.</text>
</comment>
<proteinExistence type="predicted"/>
<dbReference type="AlphaFoldDB" id="M5PDH2"/>
<dbReference type="Proteomes" id="UP000011907">
    <property type="component" value="Unassembled WGS sequence"/>
</dbReference>
<protein>
    <submittedName>
        <fullName evidence="2">Uncharacterized protein</fullName>
    </submittedName>
</protein>
<feature type="transmembrane region" description="Helical" evidence="1">
    <location>
        <begin position="30"/>
        <end position="56"/>
    </location>
</feature>
<dbReference type="PATRIC" id="fig|1274524.3.peg.2819"/>
<keyword evidence="1" id="KW-1133">Transmembrane helix</keyword>
<evidence type="ECO:0000313" key="2">
    <source>
        <dbReference type="EMBL" id="EME74715.1"/>
    </source>
</evidence>
<name>M5PDH2_9BACI</name>
<dbReference type="EMBL" id="AOFM01000007">
    <property type="protein sequence ID" value="EME74715.1"/>
    <property type="molecule type" value="Genomic_DNA"/>
</dbReference>
<dbReference type="STRING" id="1274524.BSONL12_13056"/>
<accession>M5PDH2</accession>
<sequence length="64" mass="7490">MNVYLFYAESLIAADKKYRHLINFILTKKIIYAIIYLYDFFVYNEILLAGGIFFYAGGSCDETK</sequence>
<keyword evidence="1" id="KW-0472">Membrane</keyword>
<organism evidence="2 3">
    <name type="scientific">Bacillus sonorensis L12</name>
    <dbReference type="NCBI Taxonomy" id="1274524"/>
    <lineage>
        <taxon>Bacteria</taxon>
        <taxon>Bacillati</taxon>
        <taxon>Bacillota</taxon>
        <taxon>Bacilli</taxon>
        <taxon>Bacillales</taxon>
        <taxon>Bacillaceae</taxon>
        <taxon>Bacillus</taxon>
    </lineage>
</organism>
<evidence type="ECO:0000313" key="3">
    <source>
        <dbReference type="Proteomes" id="UP000011907"/>
    </source>
</evidence>
<reference evidence="2 3" key="1">
    <citation type="journal article" date="2013" name="Genome Announc.">
        <title>Draft Whole-Genome Sequence of Bacillus sonorensis Strain L12, a Source of Nonribosomal Lipopeptides.</title>
        <authorList>
            <person name="Adimpong D.B."/>
            <person name="Sorensen K.I."/>
            <person name="Nielsen D.S."/>
            <person name="Thorsen L."/>
            <person name="Rasmussen T.B."/>
            <person name="Derkx P.M."/>
            <person name="Jespersen L."/>
        </authorList>
    </citation>
    <scope>NUCLEOTIDE SEQUENCE [LARGE SCALE GENOMIC DNA]</scope>
    <source>
        <strain evidence="2 3">L12</strain>
    </source>
</reference>
<keyword evidence="1" id="KW-0812">Transmembrane</keyword>
<evidence type="ECO:0000256" key="1">
    <source>
        <dbReference type="SAM" id="Phobius"/>
    </source>
</evidence>